<reference evidence="4 5" key="1">
    <citation type="submission" date="2016-10" db="EMBL/GenBank/DDBJ databases">
        <authorList>
            <person name="de Groot N.N."/>
        </authorList>
    </citation>
    <scope>NUCLEOTIDE SEQUENCE [LARGE SCALE GENOMIC DNA]</scope>
    <source>
        <strain evidence="4 5">DSM 1801</strain>
    </source>
</reference>
<accession>A0A1I0DEG8</accession>
<dbReference type="AlphaFoldDB" id="A0A1I0DEG8"/>
<name>A0A1I0DEG8_9FIRM</name>
<dbReference type="Proteomes" id="UP000199800">
    <property type="component" value="Unassembled WGS sequence"/>
</dbReference>
<dbReference type="STRING" id="29364.SAMN04487772_11431"/>
<protein>
    <submittedName>
        <fullName evidence="4">tRNA-Thr(GGU) m(6)t(6)A37 methyltransferase TsaA</fullName>
    </submittedName>
</protein>
<sequence length="228" mass="25804">MNKIGTIRTDFPAKFGIPRQSGLVEELKGKIYFEPQYHNMDAFRGLDGYSHIWLLWQFSENMEKTAPISVKPPRLGGNTRMGVFATRSPFRPNHIGLSCVKLEAVEWEEKSGPVITVSGIDLMDRTPILDIKPYLPYVDCHPEATGGFGSQVKDYGLKVVFPADLLAQIPIEKHKAVIGVLEQDPRPAYHKDPERKYGITFAGFDVRFYVKDGVLTVCEIEQKKDFMI</sequence>
<evidence type="ECO:0000313" key="4">
    <source>
        <dbReference type="EMBL" id="SET30741.1"/>
    </source>
</evidence>
<feature type="domain" description="TsaA-like" evidence="3">
    <location>
        <begin position="1"/>
        <end position="143"/>
    </location>
</feature>
<dbReference type="PROSITE" id="PS51668">
    <property type="entry name" value="TSAA_2"/>
    <property type="match status" value="1"/>
</dbReference>
<keyword evidence="4" id="KW-0489">Methyltransferase</keyword>
<dbReference type="InterPro" id="IPR023368">
    <property type="entry name" value="UPF0066_cons_site"/>
</dbReference>
<organism evidence="4 5">
    <name type="scientific">[Clostridium] polysaccharolyticum</name>
    <dbReference type="NCBI Taxonomy" id="29364"/>
    <lineage>
        <taxon>Bacteria</taxon>
        <taxon>Bacillati</taxon>
        <taxon>Bacillota</taxon>
        <taxon>Clostridia</taxon>
        <taxon>Lachnospirales</taxon>
        <taxon>Lachnospiraceae</taxon>
    </lineage>
</organism>
<dbReference type="GO" id="GO:0032259">
    <property type="term" value="P:methylation"/>
    <property type="evidence" value="ECO:0007669"/>
    <property type="project" value="UniProtKB-KW"/>
</dbReference>
<evidence type="ECO:0000256" key="1">
    <source>
        <dbReference type="ARBA" id="ARBA00022691"/>
    </source>
</evidence>
<keyword evidence="4" id="KW-0808">Transferase</keyword>
<comment type="similarity">
    <text evidence="2">Belongs to the tRNA methyltransferase O family.</text>
</comment>
<dbReference type="Gene3D" id="3.30.2310.10">
    <property type="entry name" value="YaeB-like"/>
    <property type="match status" value="1"/>
</dbReference>
<dbReference type="PANTHER" id="PTHR12818:SF0">
    <property type="entry name" value="TRNA (ADENINE(37)-N6)-METHYLTRANSFERASE"/>
    <property type="match status" value="1"/>
</dbReference>
<dbReference type="Pfam" id="PF18389">
    <property type="entry name" value="TrmO_C"/>
    <property type="match status" value="1"/>
</dbReference>
<dbReference type="PROSITE" id="PS01318">
    <property type="entry name" value="TSAA_1"/>
    <property type="match status" value="1"/>
</dbReference>
<dbReference type="SUPFAM" id="SSF118196">
    <property type="entry name" value="YaeB-like"/>
    <property type="match status" value="1"/>
</dbReference>
<keyword evidence="5" id="KW-1185">Reference proteome</keyword>
<gene>
    <name evidence="4" type="ORF">SAMN04487772_11431</name>
</gene>
<dbReference type="Pfam" id="PF01980">
    <property type="entry name" value="TrmO_N"/>
    <property type="match status" value="1"/>
</dbReference>
<keyword evidence="1" id="KW-0949">S-adenosyl-L-methionine</keyword>
<dbReference type="NCBIfam" id="TIGR00104">
    <property type="entry name" value="tRNA_TsaA"/>
    <property type="match status" value="1"/>
</dbReference>
<dbReference type="RefSeq" id="WP_092478101.1">
    <property type="nucleotide sequence ID" value="NZ_FOHN01000014.1"/>
</dbReference>
<dbReference type="GO" id="GO:0008168">
    <property type="term" value="F:methyltransferase activity"/>
    <property type="evidence" value="ECO:0007669"/>
    <property type="project" value="UniProtKB-KW"/>
</dbReference>
<dbReference type="Gene3D" id="2.40.30.70">
    <property type="entry name" value="YaeB-like"/>
    <property type="match status" value="1"/>
</dbReference>
<dbReference type="CDD" id="cd09281">
    <property type="entry name" value="UPF0066"/>
    <property type="match status" value="1"/>
</dbReference>
<dbReference type="OrthoDB" id="9804309at2"/>
<dbReference type="InterPro" id="IPR023370">
    <property type="entry name" value="TrmO-like_N"/>
</dbReference>
<evidence type="ECO:0000256" key="2">
    <source>
        <dbReference type="ARBA" id="ARBA00033753"/>
    </source>
</evidence>
<dbReference type="InterPro" id="IPR041369">
    <property type="entry name" value="TrmO_C"/>
</dbReference>
<evidence type="ECO:0000313" key="5">
    <source>
        <dbReference type="Proteomes" id="UP000199800"/>
    </source>
</evidence>
<dbReference type="InterPro" id="IPR036413">
    <property type="entry name" value="YaeB-like_sf"/>
</dbReference>
<proteinExistence type="inferred from homology"/>
<dbReference type="EMBL" id="FOHN01000014">
    <property type="protein sequence ID" value="SET30741.1"/>
    <property type="molecule type" value="Genomic_DNA"/>
</dbReference>
<evidence type="ECO:0000259" key="3">
    <source>
        <dbReference type="PROSITE" id="PS51668"/>
    </source>
</evidence>
<dbReference type="InterPro" id="IPR040372">
    <property type="entry name" value="YaeB-like"/>
</dbReference>
<dbReference type="InterPro" id="IPR036414">
    <property type="entry name" value="YaeB_N_sf"/>
</dbReference>
<dbReference type="PANTHER" id="PTHR12818">
    <property type="entry name" value="TRNA (ADENINE(37)-N6)-METHYLTRANSFERASE"/>
    <property type="match status" value="1"/>
</dbReference>